<evidence type="ECO:0000256" key="11">
    <source>
        <dbReference type="ARBA" id="ARBA00022723"/>
    </source>
</evidence>
<dbReference type="PANTHER" id="PTHR22573:SF59">
    <property type="entry name" value="PHOSPHOGLUCOMUTASE, CHLOROPLASTIC"/>
    <property type="match status" value="1"/>
</dbReference>
<evidence type="ECO:0000256" key="16">
    <source>
        <dbReference type="ARBA" id="ARBA00041398"/>
    </source>
</evidence>
<dbReference type="Gene3D" id="3.30.310.50">
    <property type="entry name" value="Alpha-D-phosphohexomutase, C-terminal domain"/>
    <property type="match status" value="1"/>
</dbReference>
<evidence type="ECO:0000256" key="3">
    <source>
        <dbReference type="ARBA" id="ARBA00004229"/>
    </source>
</evidence>
<evidence type="ECO:0000259" key="20">
    <source>
        <dbReference type="Pfam" id="PF02879"/>
    </source>
</evidence>
<dbReference type="InterPro" id="IPR005841">
    <property type="entry name" value="Alpha-D-phosphohexomutase_SF"/>
</dbReference>
<dbReference type="AlphaFoldDB" id="A0A9Q0F2N5"/>
<evidence type="ECO:0000256" key="4">
    <source>
        <dbReference type="ARBA" id="ARBA00010231"/>
    </source>
</evidence>
<dbReference type="GO" id="GO:0000287">
    <property type="term" value="F:magnesium ion binding"/>
    <property type="evidence" value="ECO:0007669"/>
    <property type="project" value="InterPro"/>
</dbReference>
<dbReference type="EC" id="5.4.2.2" evidence="6"/>
<feature type="domain" description="Alpha-D-phosphohexomutase alpha/beta/alpha" evidence="19">
    <location>
        <begin position="100"/>
        <end position="240"/>
    </location>
</feature>
<proteinExistence type="inferred from homology"/>
<dbReference type="FunFam" id="3.30.310.50:FF:000002">
    <property type="entry name" value="Phosphoglucomutase 5"/>
    <property type="match status" value="1"/>
</dbReference>
<evidence type="ECO:0000256" key="6">
    <source>
        <dbReference type="ARBA" id="ARBA00012728"/>
    </source>
</evidence>
<dbReference type="InterPro" id="IPR045244">
    <property type="entry name" value="PGM"/>
</dbReference>
<evidence type="ECO:0000259" key="19">
    <source>
        <dbReference type="Pfam" id="PF02878"/>
    </source>
</evidence>
<dbReference type="OrthoDB" id="2291at2759"/>
<comment type="catalytic activity">
    <reaction evidence="17">
        <text>alpha-D-glucose 1,6-bisphosphate + L-seryl-[protein] = O-phospho-L-seryl-[protein] + alpha-D-glucose 6-phosphate</text>
        <dbReference type="Rhea" id="RHEA:68752"/>
        <dbReference type="Rhea" id="RHEA-COMP:9863"/>
        <dbReference type="Rhea" id="RHEA-COMP:11604"/>
        <dbReference type="ChEBI" id="CHEBI:29999"/>
        <dbReference type="ChEBI" id="CHEBI:58225"/>
        <dbReference type="ChEBI" id="CHEBI:58392"/>
        <dbReference type="ChEBI" id="CHEBI:83421"/>
    </reaction>
</comment>
<evidence type="ECO:0000256" key="14">
    <source>
        <dbReference type="ARBA" id="ARBA00023235"/>
    </source>
</evidence>
<comment type="subunit">
    <text evidence="5">Monomer.</text>
</comment>
<evidence type="ECO:0000313" key="22">
    <source>
        <dbReference type="EMBL" id="KAJ4822890.1"/>
    </source>
</evidence>
<dbReference type="Pfam" id="PF02880">
    <property type="entry name" value="PGM_PMM_III"/>
    <property type="match status" value="1"/>
</dbReference>
<dbReference type="FunFam" id="3.40.120.10:FF:000009">
    <property type="entry name" value="Phosphoglucomutase, cytoplasmic 1"/>
    <property type="match status" value="1"/>
</dbReference>
<comment type="cofactor">
    <cofactor evidence="2">
        <name>Mg(2+)</name>
        <dbReference type="ChEBI" id="CHEBI:18420"/>
    </cofactor>
</comment>
<dbReference type="Pfam" id="PF02879">
    <property type="entry name" value="PGM_PMM_II"/>
    <property type="match status" value="1"/>
</dbReference>
<keyword evidence="11" id="KW-0479">Metal-binding</keyword>
<evidence type="ECO:0000256" key="9">
    <source>
        <dbReference type="ARBA" id="ARBA00022553"/>
    </source>
</evidence>
<dbReference type="SUPFAM" id="SSF53738">
    <property type="entry name" value="Phosphoglucomutase, first 3 domains"/>
    <property type="match status" value="2"/>
</dbReference>
<evidence type="ECO:0000256" key="15">
    <source>
        <dbReference type="ARBA" id="ARBA00023277"/>
    </source>
</evidence>
<comment type="similarity">
    <text evidence="4">Belongs to the phosphohexose mutase family.</text>
</comment>
<dbReference type="InterPro" id="IPR005845">
    <property type="entry name" value="A-D-PHexomutase_a/b/a-II"/>
</dbReference>
<dbReference type="EMBL" id="JAKUCV010007550">
    <property type="protein sequence ID" value="KAJ4822890.1"/>
    <property type="molecule type" value="Genomic_DNA"/>
</dbReference>
<keyword evidence="15" id="KW-0119">Carbohydrate metabolism</keyword>
<dbReference type="CDD" id="cd03085">
    <property type="entry name" value="PGM1"/>
    <property type="match status" value="1"/>
</dbReference>
<evidence type="ECO:0000259" key="21">
    <source>
        <dbReference type="Pfam" id="PF02880"/>
    </source>
</evidence>
<evidence type="ECO:0000256" key="5">
    <source>
        <dbReference type="ARBA" id="ARBA00011245"/>
    </source>
</evidence>
<evidence type="ECO:0000256" key="18">
    <source>
        <dbReference type="ARBA" id="ARBA00049409"/>
    </source>
</evidence>
<evidence type="ECO:0000256" key="17">
    <source>
        <dbReference type="ARBA" id="ARBA00049318"/>
    </source>
</evidence>
<keyword evidence="9" id="KW-0597">Phosphoprotein</keyword>
<organism evidence="22 23">
    <name type="scientific">Turnera subulata</name>
    <dbReference type="NCBI Taxonomy" id="218843"/>
    <lineage>
        <taxon>Eukaryota</taxon>
        <taxon>Viridiplantae</taxon>
        <taxon>Streptophyta</taxon>
        <taxon>Embryophyta</taxon>
        <taxon>Tracheophyta</taxon>
        <taxon>Spermatophyta</taxon>
        <taxon>Magnoliopsida</taxon>
        <taxon>eudicotyledons</taxon>
        <taxon>Gunneridae</taxon>
        <taxon>Pentapetalae</taxon>
        <taxon>rosids</taxon>
        <taxon>fabids</taxon>
        <taxon>Malpighiales</taxon>
        <taxon>Passifloraceae</taxon>
        <taxon>Turnera</taxon>
    </lineage>
</organism>
<dbReference type="GO" id="GO:0009507">
    <property type="term" value="C:chloroplast"/>
    <property type="evidence" value="ECO:0007669"/>
    <property type="project" value="UniProtKB-SubCell"/>
</dbReference>
<comment type="caution">
    <text evidence="22">The sequence shown here is derived from an EMBL/GenBank/DDBJ whole genome shotgun (WGS) entry which is preliminary data.</text>
</comment>
<evidence type="ECO:0000256" key="8">
    <source>
        <dbReference type="ARBA" id="ARBA00022528"/>
    </source>
</evidence>
<dbReference type="FunFam" id="3.40.120.10:FF:000004">
    <property type="entry name" value="Phosphoglucomutase 5"/>
    <property type="match status" value="1"/>
</dbReference>
<keyword evidence="14" id="KW-0413">Isomerase</keyword>
<dbReference type="InterPro" id="IPR005846">
    <property type="entry name" value="A-D-PHexomutase_a/b/a-III"/>
</dbReference>
<comment type="subcellular location">
    <subcellularLocation>
        <location evidence="3">Plastid</location>
        <location evidence="3">Chloroplast</location>
    </subcellularLocation>
</comment>
<name>A0A9Q0F2N5_9ROSI</name>
<evidence type="ECO:0000256" key="2">
    <source>
        <dbReference type="ARBA" id="ARBA00001946"/>
    </source>
</evidence>
<dbReference type="PRINTS" id="PR00509">
    <property type="entry name" value="PGMPMM"/>
</dbReference>
<dbReference type="GO" id="GO:0005829">
    <property type="term" value="C:cytosol"/>
    <property type="evidence" value="ECO:0007669"/>
    <property type="project" value="TreeGrafter"/>
</dbReference>
<protein>
    <recommendedName>
        <fullName evidence="6">phosphoglucomutase (alpha-D-glucose-1,6-bisphosphate-dependent)</fullName>
        <ecNumber evidence="6">5.4.2.2</ecNumber>
    </recommendedName>
    <alternativeName>
        <fullName evidence="16">Glucose phosphomutase</fullName>
    </alternativeName>
</protein>
<reference evidence="22" key="2">
    <citation type="journal article" date="2023" name="Plants (Basel)">
        <title>Annotation of the Turnera subulata (Passifloraceae) Draft Genome Reveals the S-Locus Evolved after the Divergence of Turneroideae from Passifloroideae in a Stepwise Manner.</title>
        <authorList>
            <person name="Henning P.M."/>
            <person name="Roalson E.H."/>
            <person name="Mir W."/>
            <person name="McCubbin A.G."/>
            <person name="Shore J.S."/>
        </authorList>
    </citation>
    <scope>NUCLEOTIDE SEQUENCE</scope>
    <source>
        <strain evidence="22">F60SS</strain>
    </source>
</reference>
<feature type="domain" description="Alpha-D-phosphohexomutase alpha/beta/alpha" evidence="21">
    <location>
        <begin position="384"/>
        <end position="503"/>
    </location>
</feature>
<comment type="catalytic activity">
    <reaction evidence="18">
        <text>O-phospho-L-seryl-[protein] + alpha-D-glucose 1-phosphate = alpha-D-glucose 1,6-bisphosphate + L-seryl-[protein]</text>
        <dbReference type="Rhea" id="RHEA:68748"/>
        <dbReference type="Rhea" id="RHEA-COMP:9863"/>
        <dbReference type="Rhea" id="RHEA-COMP:11604"/>
        <dbReference type="ChEBI" id="CHEBI:29999"/>
        <dbReference type="ChEBI" id="CHEBI:58392"/>
        <dbReference type="ChEBI" id="CHEBI:58601"/>
        <dbReference type="ChEBI" id="CHEBI:83421"/>
    </reaction>
</comment>
<dbReference type="InterPro" id="IPR016066">
    <property type="entry name" value="A-D-PHexomutase_CS"/>
</dbReference>
<dbReference type="GO" id="GO:0004614">
    <property type="term" value="F:phosphoglucomutase activity"/>
    <property type="evidence" value="ECO:0007669"/>
    <property type="project" value="UniProtKB-EC"/>
</dbReference>
<dbReference type="InterPro" id="IPR036900">
    <property type="entry name" value="A-D-PHexomutase_C_sf"/>
</dbReference>
<keyword evidence="10" id="KW-0934">Plastid</keyword>
<gene>
    <name evidence="22" type="ORF">Tsubulata_042441</name>
</gene>
<sequence length="642" mass="69574">MHTMASSSSSSCLKLDTVFSSTIFKLKRSNATANFNMVSPKNPSFSALSSSSMFSSKLPFFNTSHSHSLPIKASSSSSTAVAEPEGIKVNSVPTKPIEGQKTGTSGLRKKVKVFMEENYLANWIQALFNSLPPEDYKNGLLVLGGDGRYFNKEAAQIIIKIAAGNGVGKILVGKEGILSTPAVSAVIRKQKANGGFIMSASHNPGGPEYDWGIKFNYNSGQPAPESITDKIYGNTLSITEIKMADIPDVDLSRLGVTKYGSFSVEVVDPVSDYLELMENVFDFDLIKSLLSRANFRFIFDAMHAVTGAYAKPIFVDKLGASADSILNGVPLEDFGHGHPDPNLTYAKDLVNIMYGANGPDFGAASDGDGDRNMILGKGFFVTPSDSVAVIAANAQAIPYFKSGPKGLARSMPTSGALDRVAAKLNLPFFEVPTGWKFFGNLMDAGKLSVCGEESFGTGSDHIREKDGIWAVLAWLSIIAHRNKDKKPGEKLVSVSDVVKEHWATYGRNFFSRYDYEECESEGANKMIAYLRDLISKSKPGDKYGHYALRFADDFTYTDPVDGSVASKQGVRFVFTDGSRIIFRLSGTGSAGATVRMYIEQFEPDASKHELDAQTALKPLIDLALSVSKLKDFTGREKPTVIT</sequence>
<evidence type="ECO:0000256" key="12">
    <source>
        <dbReference type="ARBA" id="ARBA00022842"/>
    </source>
</evidence>
<keyword evidence="8" id="KW-0150">Chloroplast</keyword>
<keyword evidence="13" id="KW-0809">Transit peptide</keyword>
<dbReference type="FunFam" id="3.40.120.10:FF:000005">
    <property type="entry name" value="Phosphoglucomutase 5"/>
    <property type="match status" value="1"/>
</dbReference>
<dbReference type="Gene3D" id="3.40.120.10">
    <property type="entry name" value="Alpha-D-Glucose-1,6-Bisphosphate, subunit A, domain 3"/>
    <property type="match status" value="3"/>
</dbReference>
<keyword evidence="23" id="KW-1185">Reference proteome</keyword>
<evidence type="ECO:0000256" key="1">
    <source>
        <dbReference type="ARBA" id="ARBA00000443"/>
    </source>
</evidence>
<accession>A0A9Q0F2N5</accession>
<dbReference type="PROSITE" id="PS00710">
    <property type="entry name" value="PGM_PMM"/>
    <property type="match status" value="1"/>
</dbReference>
<evidence type="ECO:0000313" key="23">
    <source>
        <dbReference type="Proteomes" id="UP001141552"/>
    </source>
</evidence>
<evidence type="ECO:0000256" key="10">
    <source>
        <dbReference type="ARBA" id="ARBA00022640"/>
    </source>
</evidence>
<comment type="catalytic activity">
    <reaction evidence="1">
        <text>alpha-D-glucose 1-phosphate = alpha-D-glucose 6-phosphate</text>
        <dbReference type="Rhea" id="RHEA:23536"/>
        <dbReference type="ChEBI" id="CHEBI:58225"/>
        <dbReference type="ChEBI" id="CHEBI:58601"/>
        <dbReference type="EC" id="5.4.2.2"/>
    </reaction>
</comment>
<keyword evidence="12" id="KW-0460">Magnesium</keyword>
<feature type="domain" description="Alpha-D-phosphohexomutase alpha/beta/alpha" evidence="20">
    <location>
        <begin position="272"/>
        <end position="375"/>
    </location>
</feature>
<dbReference type="InterPro" id="IPR005844">
    <property type="entry name" value="A-D-PHexomutase_a/b/a-I"/>
</dbReference>
<dbReference type="GO" id="GO:0006006">
    <property type="term" value="P:glucose metabolic process"/>
    <property type="evidence" value="ECO:0007669"/>
    <property type="project" value="UniProtKB-KW"/>
</dbReference>
<dbReference type="Proteomes" id="UP001141552">
    <property type="component" value="Unassembled WGS sequence"/>
</dbReference>
<dbReference type="Pfam" id="PF02878">
    <property type="entry name" value="PGM_PMM_I"/>
    <property type="match status" value="1"/>
</dbReference>
<reference evidence="22" key="1">
    <citation type="submission" date="2022-02" db="EMBL/GenBank/DDBJ databases">
        <authorList>
            <person name="Henning P.M."/>
            <person name="McCubbin A.G."/>
            <person name="Shore J.S."/>
        </authorList>
    </citation>
    <scope>NUCLEOTIDE SEQUENCE</scope>
    <source>
        <strain evidence="22">F60SS</strain>
        <tissue evidence="22">Leaves</tissue>
    </source>
</reference>
<evidence type="ECO:0000256" key="7">
    <source>
        <dbReference type="ARBA" id="ARBA00022526"/>
    </source>
</evidence>
<dbReference type="PANTHER" id="PTHR22573">
    <property type="entry name" value="PHOSPHOHEXOMUTASE FAMILY MEMBER"/>
    <property type="match status" value="1"/>
</dbReference>
<dbReference type="InterPro" id="IPR016055">
    <property type="entry name" value="A-D-PHexomutase_a/b/a-I/II/III"/>
</dbReference>
<dbReference type="Pfam" id="PF24947">
    <property type="entry name" value="PGM1_C_vert_fung"/>
    <property type="match status" value="1"/>
</dbReference>
<keyword evidence="7" id="KW-0313">Glucose metabolism</keyword>
<dbReference type="SUPFAM" id="SSF55957">
    <property type="entry name" value="Phosphoglucomutase, C-terminal domain"/>
    <property type="match status" value="1"/>
</dbReference>
<dbReference type="NCBIfam" id="NF005737">
    <property type="entry name" value="PRK07564.1-1"/>
    <property type="match status" value="1"/>
</dbReference>
<evidence type="ECO:0000256" key="13">
    <source>
        <dbReference type="ARBA" id="ARBA00022946"/>
    </source>
</evidence>